<dbReference type="InterPro" id="IPR000182">
    <property type="entry name" value="GNAT_dom"/>
</dbReference>
<keyword evidence="1 4" id="KW-0808">Transferase</keyword>
<dbReference type="Proteomes" id="UP000323297">
    <property type="component" value="Unassembled WGS sequence"/>
</dbReference>
<dbReference type="InterPro" id="IPR016181">
    <property type="entry name" value="Acyl_CoA_acyltransferase"/>
</dbReference>
<dbReference type="AlphaFoldDB" id="A0A5B0SWJ5"/>
<gene>
    <name evidence="4" type="ORF">D3H66_17595</name>
</gene>
<accession>A0A5B0SWJ5</accession>
<dbReference type="InterPro" id="IPR050680">
    <property type="entry name" value="YpeA/RimI_acetyltransf"/>
</dbReference>
<dbReference type="Pfam" id="PF00583">
    <property type="entry name" value="Acetyltransf_1"/>
    <property type="match status" value="1"/>
</dbReference>
<dbReference type="Gene3D" id="3.40.630.30">
    <property type="match status" value="1"/>
</dbReference>
<evidence type="ECO:0000313" key="4">
    <source>
        <dbReference type="EMBL" id="KAA1142486.1"/>
    </source>
</evidence>
<reference evidence="4 5" key="1">
    <citation type="submission" date="2019-08" db="EMBL/GenBank/DDBJ databases">
        <title>Draft genome sequence of Citrobacter portucalensis strain isolated from green turtle.</title>
        <authorList>
            <person name="Fernandes M.R."/>
            <person name="Sellera F.P."/>
            <person name="Goldeberg D.W."/>
            <person name="Costa D.C."/>
            <person name="Lincopan N."/>
        </authorList>
    </citation>
    <scope>NUCLEOTIDE SEQUENCE [LARGE SCALE GENOMIC DNA]</scope>
    <source>
        <strain evidence="4 5">TV06</strain>
    </source>
</reference>
<dbReference type="CDD" id="cd04301">
    <property type="entry name" value="NAT_SF"/>
    <property type="match status" value="1"/>
</dbReference>
<evidence type="ECO:0000259" key="3">
    <source>
        <dbReference type="PROSITE" id="PS51186"/>
    </source>
</evidence>
<protein>
    <submittedName>
        <fullName evidence="4">GNAT family N-acetyltransferase</fullName>
    </submittedName>
</protein>
<dbReference type="PROSITE" id="PS51186">
    <property type="entry name" value="GNAT"/>
    <property type="match status" value="1"/>
</dbReference>
<dbReference type="GO" id="GO:0016747">
    <property type="term" value="F:acyltransferase activity, transferring groups other than amino-acyl groups"/>
    <property type="evidence" value="ECO:0007669"/>
    <property type="project" value="InterPro"/>
</dbReference>
<name>A0A5B0SWJ5_9ENTR</name>
<dbReference type="PANTHER" id="PTHR43420">
    <property type="entry name" value="ACETYLTRANSFERASE"/>
    <property type="match status" value="1"/>
</dbReference>
<evidence type="ECO:0000256" key="1">
    <source>
        <dbReference type="ARBA" id="ARBA00022679"/>
    </source>
</evidence>
<proteinExistence type="predicted"/>
<sequence length="164" mass="19032">MVSKRLNKWRTKMHSYKIAKVDEFLAAGFIDFVVRNDVFFTPPLSQRVVLHNYITKLLENARSYLLLMDEDNEIACAVSCYVNRKEFAFITMVLTDYKFKGKGYARILLQHVLSDIGTYGHSEVRLEVHKDNKAAIGLYKSLGFSILQTHKDVYYIMTLVSHDK</sequence>
<dbReference type="EMBL" id="VTZD01000022">
    <property type="protein sequence ID" value="KAA1142486.1"/>
    <property type="molecule type" value="Genomic_DNA"/>
</dbReference>
<evidence type="ECO:0000313" key="5">
    <source>
        <dbReference type="Proteomes" id="UP000323297"/>
    </source>
</evidence>
<dbReference type="SUPFAM" id="SSF55729">
    <property type="entry name" value="Acyl-CoA N-acyltransferases (Nat)"/>
    <property type="match status" value="1"/>
</dbReference>
<feature type="domain" description="N-acetyltransferase" evidence="3">
    <location>
        <begin position="16"/>
        <end position="160"/>
    </location>
</feature>
<dbReference type="PANTHER" id="PTHR43420:SF44">
    <property type="entry name" value="ACETYLTRANSFERASE YPEA"/>
    <property type="match status" value="1"/>
</dbReference>
<comment type="caution">
    <text evidence="4">The sequence shown here is derived from an EMBL/GenBank/DDBJ whole genome shotgun (WGS) entry which is preliminary data.</text>
</comment>
<keyword evidence="2" id="KW-0012">Acyltransferase</keyword>
<organism evidence="4 5">
    <name type="scientific">Citrobacter portucalensis</name>
    <dbReference type="NCBI Taxonomy" id="1639133"/>
    <lineage>
        <taxon>Bacteria</taxon>
        <taxon>Pseudomonadati</taxon>
        <taxon>Pseudomonadota</taxon>
        <taxon>Gammaproteobacteria</taxon>
        <taxon>Enterobacterales</taxon>
        <taxon>Enterobacteriaceae</taxon>
        <taxon>Citrobacter</taxon>
        <taxon>Citrobacter freundii complex</taxon>
    </lineage>
</organism>
<evidence type="ECO:0000256" key="2">
    <source>
        <dbReference type="ARBA" id="ARBA00023315"/>
    </source>
</evidence>